<dbReference type="InterPro" id="IPR013783">
    <property type="entry name" value="Ig-like_fold"/>
</dbReference>
<gene>
    <name evidence="13" type="ORF">GDO86_003601</name>
</gene>
<evidence type="ECO:0000256" key="8">
    <source>
        <dbReference type="ARBA" id="ARBA00023170"/>
    </source>
</evidence>
<feature type="chain" id="PRO_5035791052" description="Fibronectin type-III domain-containing protein" evidence="11">
    <location>
        <begin position="23"/>
        <end position="786"/>
    </location>
</feature>
<dbReference type="InterPro" id="IPR015321">
    <property type="entry name" value="TypeI_recpt_CBD"/>
</dbReference>
<keyword evidence="4 11" id="KW-0732">Signal</keyword>
<keyword evidence="7" id="KW-0472">Membrane</keyword>
<dbReference type="PROSITE" id="PS50853">
    <property type="entry name" value="FN3"/>
    <property type="match status" value="2"/>
</dbReference>
<dbReference type="Pfam" id="PF00041">
    <property type="entry name" value="fn3"/>
    <property type="match status" value="1"/>
</dbReference>
<keyword evidence="5" id="KW-0677">Repeat</keyword>
<name>A0A8T2K7W4_9PIPI</name>
<feature type="domain" description="Fibronectin type-III" evidence="12">
    <location>
        <begin position="512"/>
        <end position="610"/>
    </location>
</feature>
<feature type="signal peptide" evidence="11">
    <location>
        <begin position="1"/>
        <end position="22"/>
    </location>
</feature>
<dbReference type="SMART" id="SM00060">
    <property type="entry name" value="FN3"/>
    <property type="match status" value="3"/>
</dbReference>
<dbReference type="GO" id="GO:0005886">
    <property type="term" value="C:plasma membrane"/>
    <property type="evidence" value="ECO:0007669"/>
    <property type="project" value="UniProtKB-ARBA"/>
</dbReference>
<evidence type="ECO:0000259" key="12">
    <source>
        <dbReference type="PROSITE" id="PS50853"/>
    </source>
</evidence>
<evidence type="ECO:0000256" key="6">
    <source>
        <dbReference type="ARBA" id="ARBA00022989"/>
    </source>
</evidence>
<accession>A0A8T2K7W4</accession>
<evidence type="ECO:0000256" key="4">
    <source>
        <dbReference type="ARBA" id="ARBA00022729"/>
    </source>
</evidence>
<dbReference type="InterPro" id="IPR036179">
    <property type="entry name" value="Ig-like_dom_sf"/>
</dbReference>
<keyword evidence="14" id="KW-1185">Reference proteome</keyword>
<evidence type="ECO:0000256" key="1">
    <source>
        <dbReference type="ARBA" id="ARBA00004479"/>
    </source>
</evidence>
<keyword evidence="6" id="KW-1133">Transmembrane helix</keyword>
<comment type="subcellular location">
    <subcellularLocation>
        <location evidence="1">Membrane</location>
        <topology evidence="1">Single-pass type I membrane protein</topology>
    </subcellularLocation>
</comment>
<dbReference type="InterPro" id="IPR036116">
    <property type="entry name" value="FN3_sf"/>
</dbReference>
<dbReference type="SUPFAM" id="SSF48726">
    <property type="entry name" value="Immunoglobulin"/>
    <property type="match status" value="1"/>
</dbReference>
<evidence type="ECO:0000313" key="13">
    <source>
        <dbReference type="EMBL" id="KAG8451457.1"/>
    </source>
</evidence>
<evidence type="ECO:0000256" key="9">
    <source>
        <dbReference type="ARBA" id="ARBA00023180"/>
    </source>
</evidence>
<dbReference type="FunFam" id="2.60.40.10:FF:000879">
    <property type="entry name" value="Colony stimulating factor 3 receptor"/>
    <property type="match status" value="1"/>
</dbReference>
<keyword evidence="9" id="KW-0325">Glycoprotein</keyword>
<organism evidence="13 14">
    <name type="scientific">Hymenochirus boettgeri</name>
    <name type="common">Congo dwarf clawed frog</name>
    <dbReference type="NCBI Taxonomy" id="247094"/>
    <lineage>
        <taxon>Eukaryota</taxon>
        <taxon>Metazoa</taxon>
        <taxon>Chordata</taxon>
        <taxon>Craniata</taxon>
        <taxon>Vertebrata</taxon>
        <taxon>Euteleostomi</taxon>
        <taxon>Amphibia</taxon>
        <taxon>Batrachia</taxon>
        <taxon>Anura</taxon>
        <taxon>Pipoidea</taxon>
        <taxon>Pipidae</taxon>
        <taxon>Pipinae</taxon>
        <taxon>Hymenochirus</taxon>
    </lineage>
</organism>
<evidence type="ECO:0000256" key="2">
    <source>
        <dbReference type="ARBA" id="ARBA00008921"/>
    </source>
</evidence>
<dbReference type="Gene3D" id="2.60.40.10">
    <property type="entry name" value="Immunoglobulins"/>
    <property type="match status" value="5"/>
</dbReference>
<comment type="similarity">
    <text evidence="2">Belongs to the type I cytokine receptor family. Type 2 subfamily.</text>
</comment>
<dbReference type="Pfam" id="PF09240">
    <property type="entry name" value="IL6Ra-bind"/>
    <property type="match status" value="1"/>
</dbReference>
<dbReference type="FunFam" id="2.60.40.10:FF:000465">
    <property type="entry name" value="Granulocyte colony-stimulating factor receptor"/>
    <property type="match status" value="1"/>
</dbReference>
<dbReference type="AlphaFoldDB" id="A0A8T2K7W4"/>
<dbReference type="EMBL" id="JAACNH010000002">
    <property type="protein sequence ID" value="KAG8451457.1"/>
    <property type="molecule type" value="Genomic_DNA"/>
</dbReference>
<dbReference type="InterPro" id="IPR010457">
    <property type="entry name" value="IgC2-like_lig-bd"/>
</dbReference>
<dbReference type="InterPro" id="IPR052672">
    <property type="entry name" value="Type1_Cytokine_Rcpt_Type2"/>
</dbReference>
<dbReference type="Pfam" id="PF06328">
    <property type="entry name" value="Lep_receptor_Ig"/>
    <property type="match status" value="1"/>
</dbReference>
<dbReference type="PANTHER" id="PTHR48423">
    <property type="entry name" value="INTERLEUKIN-27 RECEPTOR SUBUNIT ALPHA"/>
    <property type="match status" value="1"/>
</dbReference>
<keyword evidence="8" id="KW-0675">Receptor</keyword>
<evidence type="ECO:0000256" key="10">
    <source>
        <dbReference type="ARBA" id="ARBA00023319"/>
    </source>
</evidence>
<evidence type="ECO:0000313" key="14">
    <source>
        <dbReference type="Proteomes" id="UP000812440"/>
    </source>
</evidence>
<dbReference type="CDD" id="cd00063">
    <property type="entry name" value="FN3"/>
    <property type="match status" value="2"/>
</dbReference>
<keyword evidence="3" id="KW-0812">Transmembrane</keyword>
<evidence type="ECO:0000256" key="11">
    <source>
        <dbReference type="SAM" id="SignalP"/>
    </source>
</evidence>
<dbReference type="Proteomes" id="UP000812440">
    <property type="component" value="Chromosome 2"/>
</dbReference>
<keyword evidence="10" id="KW-0393">Immunoglobulin domain</keyword>
<evidence type="ECO:0000256" key="5">
    <source>
        <dbReference type="ARBA" id="ARBA00022737"/>
    </source>
</evidence>
<proteinExistence type="inferred from homology"/>
<dbReference type="InterPro" id="IPR003961">
    <property type="entry name" value="FN3_dom"/>
</dbReference>
<evidence type="ECO:0000256" key="3">
    <source>
        <dbReference type="ARBA" id="ARBA00022692"/>
    </source>
</evidence>
<protein>
    <recommendedName>
        <fullName evidence="12">Fibronectin type-III domain-containing protein</fullName>
    </recommendedName>
</protein>
<comment type="caution">
    <text evidence="13">The sequence shown here is derived from an EMBL/GenBank/DDBJ whole genome shotgun (WGS) entry which is preliminary data.</text>
</comment>
<evidence type="ECO:0000256" key="7">
    <source>
        <dbReference type="ARBA" id="ARBA00023136"/>
    </source>
</evidence>
<dbReference type="FunFam" id="2.60.40.10:FF:000524">
    <property type="entry name" value="Interleukin-6 receptor subunit beta"/>
    <property type="match status" value="1"/>
</dbReference>
<dbReference type="SUPFAM" id="SSF49265">
    <property type="entry name" value="Fibronectin type III"/>
    <property type="match status" value="3"/>
</dbReference>
<dbReference type="PANTHER" id="PTHR48423:SF1">
    <property type="entry name" value="INTERLEUKIN-27 RECEPTOR SUBUNIT ALPHA"/>
    <property type="match status" value="1"/>
</dbReference>
<sequence length="786" mass="89477">MLKERGILVVEILLLLLSAGKTAKLCGHISIESDTVQLGSPLSASCIVNKEFCPNIHEDLQILWKLDRDFIPNEHYNMVNQSTSSLFISSFNKTSASLFCYIRLVNDQQLVDGVDLNAGYPPSKPSNLTCLMNLTDANLSCSWQLGKDPLIKTNVTLSISRINEQCQITSGKKIVCNASEDQTSCIIPRNQFHLYKKLAVWITAQNALGSVTSTLCFIPIKHVKLDPPHIKELAPVHSRPDCVVVRWKKLEKGSFMKQWYQLRYRKEEETQWMGPIHVTNDSEELVQCNLSPATRYHFQIRCIRSYLEGYWSEWGSDKSFLTSESAPIGKLNTWWRKLEGTDEHPRRIQLMWKAPKKEEANSDNPWYIVKVNSSVVCNTTAINCSFPMPLGRMNASVWIYNSAGQSPGTEFIFSSKKGAPAPWIRVTPKDDYSLSVEWKLQIFAKSYVLEWCHCTPHCENYFHWKIEPEGINRSILKDIEPFKRYTVWVHPVYEKEVGYAAQSDAYSSQGAPEFAPKLLLSRFTKSEVHLSWEPIPLERRHGFITNYTIFWTDPYGKSLSKTLNGSVTNYAIKNLQPFKTYHVFISCSTSGGSVNGSVLMVHTAYWVWPIVPDPANSSMAKWTPLSQESLKMACNIRDTNQIISSDLIILEEWAEKKLIATNTTKYSTILNKDYIGENSHKQEYNIINKSTAKPYINVIDAVQYAKVLTGAYLEQSPTSSGHIRSNSTQPLLSDISPSPKTYENIWFHGINQGDSIPLVELENTNNFPLLQALKIHEDEEVFSFYN</sequence>
<dbReference type="OrthoDB" id="9887129at2759"/>
<reference evidence="13" key="1">
    <citation type="thesis" date="2020" institute="ProQuest LLC" country="789 East Eisenhower Parkway, Ann Arbor, MI, USA">
        <title>Comparative Genomics and Chromosome Evolution.</title>
        <authorList>
            <person name="Mudd A.B."/>
        </authorList>
    </citation>
    <scope>NUCLEOTIDE SEQUENCE</scope>
    <source>
        <strain evidence="13">Female2</strain>
        <tissue evidence="13">Blood</tissue>
    </source>
</reference>
<feature type="domain" description="Fibronectin type-III" evidence="12">
    <location>
        <begin position="227"/>
        <end position="325"/>
    </location>
</feature>